<dbReference type="Gene3D" id="2.40.128.20">
    <property type="match status" value="1"/>
</dbReference>
<dbReference type="InterPro" id="IPR012674">
    <property type="entry name" value="Calycin"/>
</dbReference>
<dbReference type="PROSITE" id="PS51257">
    <property type="entry name" value="PROKAR_LIPOPROTEIN"/>
    <property type="match status" value="1"/>
</dbReference>
<dbReference type="CDD" id="cd19438">
    <property type="entry name" value="lipocalin_Blc-like"/>
    <property type="match status" value="1"/>
</dbReference>
<evidence type="ECO:0000259" key="4">
    <source>
        <dbReference type="Pfam" id="PF08212"/>
    </source>
</evidence>
<protein>
    <recommendedName>
        <fullName evidence="2">Outer membrane lipoprotein Blc</fullName>
    </recommendedName>
</protein>
<proteinExistence type="inferred from homology"/>
<dbReference type="GO" id="GO:0006950">
    <property type="term" value="P:response to stress"/>
    <property type="evidence" value="ECO:0007669"/>
    <property type="project" value="UniProtKB-ARBA"/>
</dbReference>
<dbReference type="RefSeq" id="WP_148925888.1">
    <property type="nucleotide sequence ID" value="NZ_VNHQ01000013.1"/>
</dbReference>
<sequence>MRLGAALFSALLITGCAGAGSSADEPETAGKVNLERYQGTWYEQARLPMFFQRNCVRSQANYRLQDDGSVAVTNRCETEDGEQQEARGEAVPQQQGKTDKLWVRFDNWFSNIFPGLTKGHYWILYLADDYSVALVGSPDRDNLWLLSRDKEIDANTRDKLLDEARKRGYDTSELIWRGEAG</sequence>
<comment type="similarity">
    <text evidence="1 2">Belongs to the calycin superfamily. Lipocalin family.</text>
</comment>
<dbReference type="AlphaFoldDB" id="A0A5S5BBE8"/>
<dbReference type="InterPro" id="IPR047202">
    <property type="entry name" value="Lipocalin_Blc-like_dom"/>
</dbReference>
<dbReference type="PANTHER" id="PTHR10612:SF34">
    <property type="entry name" value="APOLIPOPROTEIN D"/>
    <property type="match status" value="1"/>
</dbReference>
<name>A0A5S5BBE8_STUST</name>
<keyword evidence="2" id="KW-0472">Membrane</keyword>
<dbReference type="Pfam" id="PF08212">
    <property type="entry name" value="Lipocalin_2"/>
    <property type="match status" value="1"/>
</dbReference>
<dbReference type="GO" id="GO:0009279">
    <property type="term" value="C:cell outer membrane"/>
    <property type="evidence" value="ECO:0007669"/>
    <property type="project" value="UniProtKB-SubCell"/>
</dbReference>
<comment type="function">
    <text evidence="2">Involved in the storage or transport of lipids necessary for membrane maintenance under stressful conditions. Displays a binding preference for lysophospholipids.</text>
</comment>
<keyword evidence="2" id="KW-0998">Cell outer membrane</keyword>
<feature type="lipid moiety-binding region" description="N-palmitoyl cysteine" evidence="3">
    <location>
        <position position="16"/>
    </location>
</feature>
<comment type="subunit">
    <text evidence="2">Homodimer.</text>
</comment>
<keyword evidence="3" id="KW-0564">Palmitate</keyword>
<evidence type="ECO:0000256" key="3">
    <source>
        <dbReference type="PIRSR" id="PIRSR036893-52"/>
    </source>
</evidence>
<evidence type="ECO:0000313" key="5">
    <source>
        <dbReference type="EMBL" id="TYP64391.1"/>
    </source>
</evidence>
<comment type="subcellular location">
    <subcellularLocation>
        <location evidence="2">Cell outer membrane</location>
    </subcellularLocation>
</comment>
<accession>A0A5S5BBE8</accession>
<dbReference type="InterPro" id="IPR000566">
    <property type="entry name" value="Lipocln_cytosolic_FA-bd_dom"/>
</dbReference>
<dbReference type="PIRSF" id="PIRSF036893">
    <property type="entry name" value="Lipocalin_ApoD"/>
    <property type="match status" value="1"/>
</dbReference>
<dbReference type="EMBL" id="VNHQ01000013">
    <property type="protein sequence ID" value="TYP64391.1"/>
    <property type="molecule type" value="Genomic_DNA"/>
</dbReference>
<keyword evidence="2" id="KW-0446">Lipid-binding</keyword>
<keyword evidence="2" id="KW-0732">Signal</keyword>
<comment type="caution">
    <text evidence="5">The sequence shown here is derived from an EMBL/GenBank/DDBJ whole genome shotgun (WGS) entry which is preliminary data.</text>
</comment>
<dbReference type="InterPro" id="IPR002446">
    <property type="entry name" value="Lipocalin_bac"/>
</dbReference>
<dbReference type="Proteomes" id="UP000324282">
    <property type="component" value="Unassembled WGS sequence"/>
</dbReference>
<dbReference type="PRINTS" id="PR01171">
    <property type="entry name" value="BCTLIPOCALIN"/>
</dbReference>
<dbReference type="PANTHER" id="PTHR10612">
    <property type="entry name" value="APOLIPOPROTEIN D"/>
    <property type="match status" value="1"/>
</dbReference>
<dbReference type="SUPFAM" id="SSF50814">
    <property type="entry name" value="Lipocalins"/>
    <property type="match status" value="1"/>
</dbReference>
<reference evidence="5 6" key="1">
    <citation type="submission" date="2019-07" db="EMBL/GenBank/DDBJ databases">
        <title>Deep subsurface shale carbon reservoir microbial communities from Ohio and West Virginia, USA.</title>
        <authorList>
            <person name="Wrighton K."/>
        </authorList>
    </citation>
    <scope>NUCLEOTIDE SEQUENCE [LARGE SCALE GENOMIC DNA]</scope>
    <source>
        <strain evidence="5 6">NP_8Ht</strain>
    </source>
</reference>
<feature type="chain" id="PRO_5024527705" description="Outer membrane lipoprotein Blc" evidence="2">
    <location>
        <begin position="20"/>
        <end position="181"/>
    </location>
</feature>
<feature type="signal peptide" evidence="2">
    <location>
        <begin position="1"/>
        <end position="19"/>
    </location>
</feature>
<keyword evidence="2 3" id="KW-0449">Lipoprotein</keyword>
<organism evidence="5 6">
    <name type="scientific">Stutzerimonas stutzeri</name>
    <name type="common">Pseudomonas stutzeri</name>
    <dbReference type="NCBI Taxonomy" id="316"/>
    <lineage>
        <taxon>Bacteria</taxon>
        <taxon>Pseudomonadati</taxon>
        <taxon>Pseudomonadota</taxon>
        <taxon>Gammaproteobacteria</taxon>
        <taxon>Pseudomonadales</taxon>
        <taxon>Pseudomonadaceae</taxon>
        <taxon>Stutzerimonas</taxon>
    </lineage>
</organism>
<feature type="domain" description="Lipocalin/cytosolic fatty-acid binding" evidence="4">
    <location>
        <begin position="32"/>
        <end position="177"/>
    </location>
</feature>
<feature type="lipid moiety-binding region" description="S-diacylglycerol cysteine" evidence="3">
    <location>
        <position position="16"/>
    </location>
</feature>
<dbReference type="GO" id="GO:0008289">
    <property type="term" value="F:lipid binding"/>
    <property type="evidence" value="ECO:0007669"/>
    <property type="project" value="UniProtKB-UniRule"/>
</dbReference>
<dbReference type="OrthoDB" id="9793905at2"/>
<dbReference type="InterPro" id="IPR022271">
    <property type="entry name" value="Lipocalin_ApoD"/>
</dbReference>
<evidence type="ECO:0000313" key="6">
    <source>
        <dbReference type="Proteomes" id="UP000324282"/>
    </source>
</evidence>
<evidence type="ECO:0000256" key="2">
    <source>
        <dbReference type="PIRNR" id="PIRNR036893"/>
    </source>
</evidence>
<gene>
    <name evidence="5" type="ORF">A9A72_1231178</name>
</gene>
<evidence type="ECO:0000256" key="1">
    <source>
        <dbReference type="ARBA" id="ARBA00006889"/>
    </source>
</evidence>